<organism evidence="1">
    <name type="scientific">hydrothermal vent metagenome</name>
    <dbReference type="NCBI Taxonomy" id="652676"/>
    <lineage>
        <taxon>unclassified sequences</taxon>
        <taxon>metagenomes</taxon>
        <taxon>ecological metagenomes</taxon>
    </lineage>
</organism>
<dbReference type="InterPro" id="IPR005883">
    <property type="entry name" value="PilM"/>
</dbReference>
<sequence>MKLRGNLVVLGFDGQRLSAVWGTVQKDRVRVRGWLTAERPADVDAADAEAMGVWVGQAIKEAGCSIRQCIIAVPRASVVLKRLSFPALAGGSDGDLPGMVHLQMARQLTMPLTGAAIDFVRLGAGSPSDGQPESTEVLAAALPGEHVAWCRTLAKSAKLRLRLVTLRGEGSATLFAQLSYTQDGPVLGVSVTAQGVELGIVAEGRVVFSRAIDIAPPTGVEDWPGFASRVVVEAKRTRMSYRGVGEIRDLVCIAVLGDDSLADSVGKTLGEELDLPWEAVRFPNAVELPSEMDATTRAGLAPLIGLLLGPAINRPTYDFANPRKAPDASASLRQAALAASLGLIIFGGGGWLIADQQRNALETKVTEAKRSYQSYAVRYLHQLRTEARIDHINAIREGNVEWVSHLGYLSQSMPPADQARLELVSGGVHSGVGFVEVGEDGSYINAKSLQSGSWIKNRVIEFSISGSATREVSDALRADLVASKVYLASTRGADVFNKFDYKLTTSATSPQDVLSKEHDEPKEGGES</sequence>
<proteinExistence type="predicted"/>
<protein>
    <recommendedName>
        <fullName evidence="2">Type IV pilus biogenesis protein PilM</fullName>
    </recommendedName>
</protein>
<evidence type="ECO:0000313" key="1">
    <source>
        <dbReference type="EMBL" id="VAX40369.1"/>
    </source>
</evidence>
<dbReference type="AlphaFoldDB" id="A0A3B1DDG1"/>
<evidence type="ECO:0008006" key="2">
    <source>
        <dbReference type="Google" id="ProtNLM"/>
    </source>
</evidence>
<accession>A0A3B1DDG1</accession>
<name>A0A3B1DDG1_9ZZZZ</name>
<dbReference type="Pfam" id="PF11104">
    <property type="entry name" value="PilM_2"/>
    <property type="match status" value="1"/>
</dbReference>
<dbReference type="EMBL" id="UOGK01000381">
    <property type="protein sequence ID" value="VAX40369.1"/>
    <property type="molecule type" value="Genomic_DNA"/>
</dbReference>
<reference evidence="1" key="1">
    <citation type="submission" date="2018-06" db="EMBL/GenBank/DDBJ databases">
        <authorList>
            <person name="Zhirakovskaya E."/>
        </authorList>
    </citation>
    <scope>NUCLEOTIDE SEQUENCE</scope>
</reference>
<gene>
    <name evidence="1" type="ORF">MNBD_PLANCTO03-2468</name>
</gene>